<dbReference type="GO" id="GO:0006935">
    <property type="term" value="P:chemotaxis"/>
    <property type="evidence" value="ECO:0007669"/>
    <property type="project" value="InterPro"/>
</dbReference>
<accession>A0A235EME2</accession>
<dbReference type="SUPFAM" id="SSF50341">
    <property type="entry name" value="CheW-like"/>
    <property type="match status" value="1"/>
</dbReference>
<dbReference type="InterPro" id="IPR039315">
    <property type="entry name" value="CheW"/>
</dbReference>
<dbReference type="CDD" id="cd00732">
    <property type="entry name" value="CheW"/>
    <property type="match status" value="1"/>
</dbReference>
<protein>
    <recommendedName>
        <fullName evidence="2">Chemotaxis protein CheW</fullName>
    </recommendedName>
</protein>
<proteinExistence type="predicted"/>
<dbReference type="PANTHER" id="PTHR22617">
    <property type="entry name" value="CHEMOTAXIS SENSOR HISTIDINE KINASE-RELATED"/>
    <property type="match status" value="1"/>
</dbReference>
<keyword evidence="6" id="KW-1185">Reference proteome</keyword>
<dbReference type="SMART" id="SM00260">
    <property type="entry name" value="CheW"/>
    <property type="match status" value="1"/>
</dbReference>
<sequence length="175" mass="18905">MPATHTQIPATRLAPAPGTAQATMTDLREFLAFKIGNEEYGVDILRVQEIRSYEKPTTIANATGELQGVMNLRGVIVPIIDLRLKLGQTAVQYDPLKVVIVLNIGQRMVGAVVDGVSDVLTLEREQMRPMPALRGDIAPEHLLAIGSVGQRMLILLDIEKFLANSVASGTPAACH</sequence>
<evidence type="ECO:0000256" key="1">
    <source>
        <dbReference type="ARBA" id="ARBA00004496"/>
    </source>
</evidence>
<keyword evidence="3" id="KW-0963">Cytoplasm</keyword>
<evidence type="ECO:0000313" key="6">
    <source>
        <dbReference type="Proteomes" id="UP000215441"/>
    </source>
</evidence>
<dbReference type="RefSeq" id="WP_094288677.1">
    <property type="nucleotide sequence ID" value="NZ_NOIG01000006.1"/>
</dbReference>
<dbReference type="GO" id="GO:0005829">
    <property type="term" value="C:cytosol"/>
    <property type="evidence" value="ECO:0007669"/>
    <property type="project" value="TreeGrafter"/>
</dbReference>
<evidence type="ECO:0000313" key="5">
    <source>
        <dbReference type="EMBL" id="OYD50199.1"/>
    </source>
</evidence>
<dbReference type="Gene3D" id="2.30.30.40">
    <property type="entry name" value="SH3 Domains"/>
    <property type="match status" value="1"/>
</dbReference>
<dbReference type="GO" id="GO:0007165">
    <property type="term" value="P:signal transduction"/>
    <property type="evidence" value="ECO:0007669"/>
    <property type="project" value="InterPro"/>
</dbReference>
<dbReference type="Proteomes" id="UP000215441">
    <property type="component" value="Unassembled WGS sequence"/>
</dbReference>
<comment type="caution">
    <text evidence="5">The sequence shown here is derived from an EMBL/GenBank/DDBJ whole genome shotgun (WGS) entry which is preliminary data.</text>
</comment>
<dbReference type="InterPro" id="IPR036061">
    <property type="entry name" value="CheW-like_dom_sf"/>
</dbReference>
<evidence type="ECO:0000256" key="2">
    <source>
        <dbReference type="ARBA" id="ARBA00021483"/>
    </source>
</evidence>
<organism evidence="5 6">
    <name type="scientific">Acidovorax kalamii</name>
    <dbReference type="NCBI Taxonomy" id="2004485"/>
    <lineage>
        <taxon>Bacteria</taxon>
        <taxon>Pseudomonadati</taxon>
        <taxon>Pseudomonadota</taxon>
        <taxon>Betaproteobacteria</taxon>
        <taxon>Burkholderiales</taxon>
        <taxon>Comamonadaceae</taxon>
        <taxon>Acidovorax</taxon>
    </lineage>
</organism>
<feature type="domain" description="CheW-like" evidence="4">
    <location>
        <begin position="27"/>
        <end position="167"/>
    </location>
</feature>
<dbReference type="OrthoDB" id="9790406at2"/>
<evidence type="ECO:0000259" key="4">
    <source>
        <dbReference type="PROSITE" id="PS50851"/>
    </source>
</evidence>
<reference evidence="5 6" key="1">
    <citation type="submission" date="2017-07" db="EMBL/GenBank/DDBJ databases">
        <title>Acidovorax KNDSW TSA 6 genome sequence and assembly.</title>
        <authorList>
            <person name="Mayilraj S."/>
        </authorList>
    </citation>
    <scope>NUCLEOTIDE SEQUENCE [LARGE SCALE GENOMIC DNA]</scope>
    <source>
        <strain evidence="5 6">KNDSW-TSA6</strain>
    </source>
</reference>
<dbReference type="EMBL" id="NOIG01000006">
    <property type="protein sequence ID" value="OYD50199.1"/>
    <property type="molecule type" value="Genomic_DNA"/>
</dbReference>
<dbReference type="PROSITE" id="PS50851">
    <property type="entry name" value="CHEW"/>
    <property type="match status" value="1"/>
</dbReference>
<evidence type="ECO:0000256" key="3">
    <source>
        <dbReference type="ARBA" id="ARBA00022490"/>
    </source>
</evidence>
<comment type="subcellular location">
    <subcellularLocation>
        <location evidence="1">Cytoplasm</location>
    </subcellularLocation>
</comment>
<dbReference type="PANTHER" id="PTHR22617:SF45">
    <property type="entry name" value="CHEMOTAXIS PROTEIN CHEW"/>
    <property type="match status" value="1"/>
</dbReference>
<dbReference type="InterPro" id="IPR002545">
    <property type="entry name" value="CheW-lke_dom"/>
</dbReference>
<dbReference type="Pfam" id="PF01584">
    <property type="entry name" value="CheW"/>
    <property type="match status" value="1"/>
</dbReference>
<dbReference type="AlphaFoldDB" id="A0A235EME2"/>
<name>A0A235EME2_9BURK</name>
<dbReference type="Gene3D" id="2.40.50.180">
    <property type="entry name" value="CheA-289, Domain 4"/>
    <property type="match status" value="1"/>
</dbReference>
<gene>
    <name evidence="5" type="ORF">CBY09_09010</name>
</gene>